<organism evidence="2">
    <name type="scientific">Cyanothece sp. (strain PCC 7425 / ATCC 29141)</name>
    <dbReference type="NCBI Taxonomy" id="395961"/>
    <lineage>
        <taxon>Bacteria</taxon>
        <taxon>Bacillati</taxon>
        <taxon>Cyanobacteriota</taxon>
        <taxon>Cyanophyceae</taxon>
        <taxon>Gomontiellales</taxon>
        <taxon>Cyanothecaceae</taxon>
        <taxon>Cyanothece</taxon>
    </lineage>
</organism>
<feature type="chain" id="PRO_5002871112" evidence="1">
    <location>
        <begin position="29"/>
        <end position="197"/>
    </location>
</feature>
<dbReference type="AlphaFoldDB" id="B8HPQ9"/>
<dbReference type="PROSITE" id="PS51257">
    <property type="entry name" value="PROKAR_LIPOPROTEIN"/>
    <property type="match status" value="1"/>
</dbReference>
<protein>
    <submittedName>
        <fullName evidence="2">Uncharacterized protein</fullName>
    </submittedName>
</protein>
<dbReference type="HOGENOM" id="CLU_101369_1_1_3"/>
<sequence length="197" mass="21264">MKHAVLSPLLAMAVACSAVPSLSDGAKAQPVTSLGTGINYICSKDKDGTPITLAKLPNANVVLIKWVKAMGDFNPKLRCDLVSVRFENHARNQTLKFITNGTMNGQPIICVAATKNGGCLPDGLLFTLRHSDNPQKFLIGLLGLSQYVGAPPLLHNCVNKHQKFSADNPDLNKDLYLDMNALLYQCPATDQENPPQP</sequence>
<dbReference type="KEGG" id="cyn:Cyan7425_1550"/>
<evidence type="ECO:0000313" key="2">
    <source>
        <dbReference type="EMBL" id="ACL43920.1"/>
    </source>
</evidence>
<feature type="signal peptide" evidence="1">
    <location>
        <begin position="1"/>
        <end position="28"/>
    </location>
</feature>
<dbReference type="eggNOG" id="COG2335">
    <property type="taxonomic scope" value="Bacteria"/>
</dbReference>
<gene>
    <name evidence="2" type="ordered locus">Cyan7425_1550</name>
</gene>
<name>B8HPQ9_CYAP4</name>
<evidence type="ECO:0000256" key="1">
    <source>
        <dbReference type="SAM" id="SignalP"/>
    </source>
</evidence>
<keyword evidence="1" id="KW-0732">Signal</keyword>
<proteinExistence type="predicted"/>
<reference evidence="2" key="1">
    <citation type="submission" date="2009-01" db="EMBL/GenBank/DDBJ databases">
        <title>Complete sequence of chromosome Cyanothece sp. PCC 7425.</title>
        <authorList>
            <consortium name="US DOE Joint Genome Institute"/>
            <person name="Lucas S."/>
            <person name="Copeland A."/>
            <person name="Lapidus A."/>
            <person name="Glavina del Rio T."/>
            <person name="Dalin E."/>
            <person name="Tice H."/>
            <person name="Bruce D."/>
            <person name="Goodwin L."/>
            <person name="Pitluck S."/>
            <person name="Sims D."/>
            <person name="Meineke L."/>
            <person name="Brettin T."/>
            <person name="Detter J.C."/>
            <person name="Han C."/>
            <person name="Larimer F."/>
            <person name="Land M."/>
            <person name="Hauser L."/>
            <person name="Kyrpides N."/>
            <person name="Ovchinnikova G."/>
            <person name="Liberton M."/>
            <person name="Stoeckel J."/>
            <person name="Banerjee A."/>
            <person name="Singh A."/>
            <person name="Page L."/>
            <person name="Sato H."/>
            <person name="Zhao L."/>
            <person name="Sherman L."/>
            <person name="Pakrasi H."/>
            <person name="Richardson P."/>
        </authorList>
    </citation>
    <scope>NUCLEOTIDE SEQUENCE</scope>
    <source>
        <strain evidence="2">PCC 7425</strain>
    </source>
</reference>
<accession>B8HPQ9</accession>
<dbReference type="InterPro" id="IPR025478">
    <property type="entry name" value="COP23"/>
</dbReference>
<dbReference type="OrthoDB" id="490444at2"/>
<dbReference type="EMBL" id="CP001344">
    <property type="protein sequence ID" value="ACL43920.1"/>
    <property type="molecule type" value="Genomic_DNA"/>
</dbReference>
<dbReference type="Pfam" id="PF14218">
    <property type="entry name" value="COP23"/>
    <property type="match status" value="1"/>
</dbReference>
<dbReference type="STRING" id="395961.Cyan7425_1550"/>